<reference evidence="7 8" key="1">
    <citation type="submission" date="2016-07" db="EMBL/GenBank/DDBJ databases">
        <title>Pervasive Adenine N6-methylation of Active Genes in Fungi.</title>
        <authorList>
            <consortium name="DOE Joint Genome Institute"/>
            <person name="Mondo S.J."/>
            <person name="Dannebaum R.O."/>
            <person name="Kuo R.C."/>
            <person name="Labutti K."/>
            <person name="Haridas S."/>
            <person name="Kuo A."/>
            <person name="Salamov A."/>
            <person name="Ahrendt S.R."/>
            <person name="Lipzen A."/>
            <person name="Sullivan W."/>
            <person name="Andreopoulos W.B."/>
            <person name="Clum A."/>
            <person name="Lindquist E."/>
            <person name="Daum C."/>
            <person name="Ramamoorthy G.K."/>
            <person name="Gryganskyi A."/>
            <person name="Culley D."/>
            <person name="Magnuson J.K."/>
            <person name="James T.Y."/>
            <person name="O'Malley M.A."/>
            <person name="Stajich J.E."/>
            <person name="Spatafora J.W."/>
            <person name="Visel A."/>
            <person name="Grigoriev I.V."/>
        </authorList>
    </citation>
    <scope>NUCLEOTIDE SEQUENCE [LARGE SCALE GENOMIC DNA]</scope>
    <source>
        <strain evidence="7 8">NRRL 3301</strain>
    </source>
</reference>
<name>A0A1X2GLP0_9FUNG</name>
<feature type="region of interest" description="Disordered" evidence="5">
    <location>
        <begin position="343"/>
        <end position="368"/>
    </location>
</feature>
<evidence type="ECO:0000256" key="4">
    <source>
        <dbReference type="ARBA" id="ARBA00023121"/>
    </source>
</evidence>
<dbReference type="InterPro" id="IPR037239">
    <property type="entry name" value="OSBP_sf"/>
</dbReference>
<dbReference type="SUPFAM" id="SSF101576">
    <property type="entry name" value="Supernatant protein factor (SPF), C-terminal domain"/>
    <property type="match status" value="1"/>
</dbReference>
<comment type="similarity">
    <text evidence="1">Belongs to the OSBP family.</text>
</comment>
<evidence type="ECO:0000256" key="5">
    <source>
        <dbReference type="SAM" id="MobiDB-lite"/>
    </source>
</evidence>
<comment type="caution">
    <text evidence="7">The sequence shown here is derived from an EMBL/GenBank/DDBJ whole genome shotgun (WGS) entry which is preliminary data.</text>
</comment>
<dbReference type="Proteomes" id="UP000242146">
    <property type="component" value="Unassembled WGS sequence"/>
</dbReference>
<organism evidence="7 8">
    <name type="scientific">Hesseltinella vesiculosa</name>
    <dbReference type="NCBI Taxonomy" id="101127"/>
    <lineage>
        <taxon>Eukaryota</taxon>
        <taxon>Fungi</taxon>
        <taxon>Fungi incertae sedis</taxon>
        <taxon>Mucoromycota</taxon>
        <taxon>Mucoromycotina</taxon>
        <taxon>Mucoromycetes</taxon>
        <taxon>Mucorales</taxon>
        <taxon>Cunninghamellaceae</taxon>
        <taxon>Hesseltinella</taxon>
    </lineage>
</organism>
<feature type="compositionally biased region" description="Acidic residues" evidence="5">
    <location>
        <begin position="343"/>
        <end position="362"/>
    </location>
</feature>
<evidence type="ECO:0000259" key="6">
    <source>
        <dbReference type="PROSITE" id="PS50003"/>
    </source>
</evidence>
<dbReference type="Gene3D" id="2.40.160.120">
    <property type="match status" value="1"/>
</dbReference>
<dbReference type="Gene3D" id="2.60.120.680">
    <property type="entry name" value="GOLD domain"/>
    <property type="match status" value="1"/>
</dbReference>
<accession>A0A1X2GLP0</accession>
<dbReference type="SUPFAM" id="SSF50729">
    <property type="entry name" value="PH domain-like"/>
    <property type="match status" value="1"/>
</dbReference>
<dbReference type="CDD" id="cd13289">
    <property type="entry name" value="PH_Osh3p_yeast"/>
    <property type="match status" value="1"/>
</dbReference>
<dbReference type="Pfam" id="PF15409">
    <property type="entry name" value="PH_8"/>
    <property type="match status" value="1"/>
</dbReference>
<feature type="compositionally biased region" description="Basic and acidic residues" evidence="5">
    <location>
        <begin position="700"/>
        <end position="717"/>
    </location>
</feature>
<dbReference type="GO" id="GO:0035621">
    <property type="term" value="P:ER to Golgi ceramide transport"/>
    <property type="evidence" value="ECO:0007669"/>
    <property type="project" value="TreeGrafter"/>
</dbReference>
<dbReference type="Pfam" id="PF01237">
    <property type="entry name" value="Oxysterol_BP"/>
    <property type="match status" value="1"/>
</dbReference>
<proteinExistence type="inferred from homology"/>
<dbReference type="InterPro" id="IPR036598">
    <property type="entry name" value="GOLD_dom_sf"/>
</dbReference>
<gene>
    <name evidence="7" type="ORF">DM01DRAFT_312018</name>
</gene>
<dbReference type="GO" id="GO:0034727">
    <property type="term" value="P:piecemeal microautophagy of the nucleus"/>
    <property type="evidence" value="ECO:0007669"/>
    <property type="project" value="TreeGrafter"/>
</dbReference>
<dbReference type="InterPro" id="IPR000648">
    <property type="entry name" value="Oxysterol-bd"/>
</dbReference>
<evidence type="ECO:0000313" key="8">
    <source>
        <dbReference type="Proteomes" id="UP000242146"/>
    </source>
</evidence>
<dbReference type="InterPro" id="IPR041680">
    <property type="entry name" value="PH_8"/>
</dbReference>
<dbReference type="PROSITE" id="PS50003">
    <property type="entry name" value="PH_DOMAIN"/>
    <property type="match status" value="1"/>
</dbReference>
<dbReference type="PANTHER" id="PTHR10972:SF203">
    <property type="entry name" value="OXYSTEROL-BINDING PROTEIN HOMOLOG 3"/>
    <property type="match status" value="1"/>
</dbReference>
<dbReference type="InterPro" id="IPR001849">
    <property type="entry name" value="PH_domain"/>
</dbReference>
<dbReference type="GO" id="GO:0097038">
    <property type="term" value="C:perinuclear endoplasmic reticulum"/>
    <property type="evidence" value="ECO:0007669"/>
    <property type="project" value="TreeGrafter"/>
</dbReference>
<keyword evidence="3" id="KW-0445">Lipid transport</keyword>
<dbReference type="FunFam" id="2.40.160.120:FF:000001">
    <property type="entry name" value="Oxysterol-binding protein"/>
    <property type="match status" value="1"/>
</dbReference>
<dbReference type="EMBL" id="MCGT01000009">
    <property type="protein sequence ID" value="ORX56770.1"/>
    <property type="molecule type" value="Genomic_DNA"/>
</dbReference>
<keyword evidence="2" id="KW-0813">Transport</keyword>
<keyword evidence="4" id="KW-0446">Lipid-binding</keyword>
<dbReference type="Gene3D" id="2.30.29.30">
    <property type="entry name" value="Pleckstrin-homology domain (PH domain)/Phosphotyrosine-binding domain (PTB)"/>
    <property type="match status" value="1"/>
</dbReference>
<keyword evidence="8" id="KW-1185">Reference proteome</keyword>
<feature type="region of interest" description="Disordered" evidence="5">
    <location>
        <begin position="692"/>
        <end position="717"/>
    </location>
</feature>
<feature type="domain" description="PH" evidence="6">
    <location>
        <begin position="79"/>
        <end position="171"/>
    </location>
</feature>
<dbReference type="Gene3D" id="3.30.70.3490">
    <property type="match status" value="1"/>
</dbReference>
<dbReference type="GO" id="GO:0006887">
    <property type="term" value="P:exocytosis"/>
    <property type="evidence" value="ECO:0007669"/>
    <property type="project" value="TreeGrafter"/>
</dbReference>
<sequence>MASAKLREQGFTEIIPIQQTNSSQAKIEGSLVVPEPGNYVLVFDNTFSRNTPKILTLSVTLSEGSTESVNGSGGNASAPSDLTGWLLKKRRKKMQGWAKRWFSLSASGVLSYSTSPTGVPRGMIQVRISSISIQPKTKAIHIDSGTNIYHLKALTQEDHEMWTKHLKKHRASGLETEVESFQEWKQKRQSRHVSAIAKDKARVDVSRGIQGSSQLKEKMEQFEQWIQAQKQEHDGADWLVSLGKLKHDLEMAVECQDQQWRVVEETVLDSGNRTPNLMSPVRLSFNPDMATTGEILDTECDYPPSVMSRDSIVSDEFYDAEDIELSGDDADAEEVVEVVDAAESSEEELEHEEEEEEEESSEQEIKDWTQQQLDCPIRRPRLPSPAVGDVGSALSVFRKNVGKDLSTIAMPVSMNEPINMLQKACEELEYSELLDKARSLDSPMERLMYVTVFAITSYTSTQYRTGRKPFNPMMTETYESIRPDKGFRYVAEKVSHNPLIIAAHAESKNYQYWQCTKIKSKFWGKSMEFMTEGVFHVVLDGHDDHFTYSKPSSWMRNMIAGEKYLEHAGEMKVVNQHTGDYAIVVFKEGTGGGLFGAPTNRNDIVATFYTKQGKKVKRVVGKWSDKLTEEIDMNKRQLAVLWTANSPGLEDYAKYYGFTRYCMELNEITSLEKDKLPVTDTRYRPDQRLYENGQVDEADAEKQRIEQKQRERRKEFEQSGVTWSPRWFELKDDPFNDPAFISPENEAPKSWTFNKEYWRARETGQWPADMFELW</sequence>
<dbReference type="GO" id="GO:0030011">
    <property type="term" value="P:maintenance of cell polarity"/>
    <property type="evidence" value="ECO:0007669"/>
    <property type="project" value="TreeGrafter"/>
</dbReference>
<dbReference type="AlphaFoldDB" id="A0A1X2GLP0"/>
<evidence type="ECO:0000313" key="7">
    <source>
        <dbReference type="EMBL" id="ORX56770.1"/>
    </source>
</evidence>
<dbReference type="InterPro" id="IPR011993">
    <property type="entry name" value="PH-like_dom_sf"/>
</dbReference>
<dbReference type="GO" id="GO:0005829">
    <property type="term" value="C:cytosol"/>
    <property type="evidence" value="ECO:0007669"/>
    <property type="project" value="TreeGrafter"/>
</dbReference>
<dbReference type="SUPFAM" id="SSF144000">
    <property type="entry name" value="Oxysterol-binding protein-like"/>
    <property type="match status" value="1"/>
</dbReference>
<dbReference type="SMART" id="SM00233">
    <property type="entry name" value="PH"/>
    <property type="match status" value="1"/>
</dbReference>
<dbReference type="GO" id="GO:0032934">
    <property type="term" value="F:sterol binding"/>
    <property type="evidence" value="ECO:0007669"/>
    <property type="project" value="TreeGrafter"/>
</dbReference>
<dbReference type="GO" id="GO:0005886">
    <property type="term" value="C:plasma membrane"/>
    <property type="evidence" value="ECO:0007669"/>
    <property type="project" value="TreeGrafter"/>
</dbReference>
<dbReference type="PANTHER" id="PTHR10972">
    <property type="entry name" value="OXYSTEROL-BINDING PROTEIN-RELATED"/>
    <property type="match status" value="1"/>
</dbReference>
<protein>
    <recommendedName>
        <fullName evidence="6">PH domain-containing protein</fullName>
    </recommendedName>
</protein>
<dbReference type="STRING" id="101127.A0A1X2GLP0"/>
<dbReference type="GO" id="GO:0032541">
    <property type="term" value="C:cortical endoplasmic reticulum"/>
    <property type="evidence" value="ECO:0007669"/>
    <property type="project" value="TreeGrafter"/>
</dbReference>
<dbReference type="OrthoDB" id="1854502at2759"/>
<evidence type="ECO:0000256" key="2">
    <source>
        <dbReference type="ARBA" id="ARBA00022448"/>
    </source>
</evidence>
<dbReference type="GO" id="GO:0120009">
    <property type="term" value="P:intermembrane lipid transfer"/>
    <property type="evidence" value="ECO:0007669"/>
    <property type="project" value="UniProtKB-ARBA"/>
</dbReference>
<evidence type="ECO:0000256" key="1">
    <source>
        <dbReference type="ARBA" id="ARBA00008842"/>
    </source>
</evidence>
<evidence type="ECO:0000256" key="3">
    <source>
        <dbReference type="ARBA" id="ARBA00023055"/>
    </source>
</evidence>
<dbReference type="GO" id="GO:0006897">
    <property type="term" value="P:endocytosis"/>
    <property type="evidence" value="ECO:0007669"/>
    <property type="project" value="TreeGrafter"/>
</dbReference>